<dbReference type="InterPro" id="IPR057326">
    <property type="entry name" value="KR_dom"/>
</dbReference>
<dbReference type="GO" id="GO:0016491">
    <property type="term" value="F:oxidoreductase activity"/>
    <property type="evidence" value="ECO:0007669"/>
    <property type="project" value="UniProtKB-KW"/>
</dbReference>
<dbReference type="Proteomes" id="UP000198923">
    <property type="component" value="Unassembled WGS sequence"/>
</dbReference>
<evidence type="ECO:0000256" key="1">
    <source>
        <dbReference type="ARBA" id="ARBA00006484"/>
    </source>
</evidence>
<keyword evidence="2" id="KW-0560">Oxidoreductase</keyword>
<feature type="domain" description="Ketoreductase" evidence="3">
    <location>
        <begin position="4"/>
        <end position="187"/>
    </location>
</feature>
<dbReference type="PANTHER" id="PTHR43115:SF4">
    <property type="entry name" value="DEHYDROGENASE_REDUCTASE SDR FAMILY MEMBER 11"/>
    <property type="match status" value="1"/>
</dbReference>
<sequence length="234" mass="23239">MHGPVLLITGASTGIGAATARLAAAYGYRLVLSARSPAPLRSLAEELGGPSRTVAVPCDVTDDAQVAALAERAAGAFGGVDAVFANAGVFASAPLLGGGAIPGEWREMVLTNVYGTAVTAHALWPLLAASRGHLVLTGSVAGRVTVPGSLYSATKWAVAALAASLRAAAVGSGVRVTAVHPGLVEAGGRSPGREAEPALAPGDVARAVLFALTQPEGVDVNELVVRPAGQDAAR</sequence>
<dbReference type="OrthoDB" id="9775296at2"/>
<dbReference type="SUPFAM" id="SSF51735">
    <property type="entry name" value="NAD(P)-binding Rossmann-fold domains"/>
    <property type="match status" value="1"/>
</dbReference>
<name>A0A1G8DJJ7_9ACTN</name>
<dbReference type="InterPro" id="IPR036291">
    <property type="entry name" value="NAD(P)-bd_dom_sf"/>
</dbReference>
<dbReference type="SMART" id="SM00822">
    <property type="entry name" value="PKS_KR"/>
    <property type="match status" value="1"/>
</dbReference>
<keyword evidence="5" id="KW-1185">Reference proteome</keyword>
<dbReference type="RefSeq" id="WP_093171845.1">
    <property type="nucleotide sequence ID" value="NZ_FNCN01000018.1"/>
</dbReference>
<reference evidence="4 5" key="1">
    <citation type="submission" date="2016-10" db="EMBL/GenBank/DDBJ databases">
        <authorList>
            <person name="de Groot N.N."/>
        </authorList>
    </citation>
    <scope>NUCLEOTIDE SEQUENCE [LARGE SCALE GENOMIC DNA]</scope>
    <source>
        <strain evidence="4 5">CPCC 201354</strain>
    </source>
</reference>
<gene>
    <name evidence="4" type="ORF">SAMN05421505_11876</name>
</gene>
<dbReference type="PRINTS" id="PR00081">
    <property type="entry name" value="GDHRDH"/>
</dbReference>
<evidence type="ECO:0000313" key="4">
    <source>
        <dbReference type="EMBL" id="SDH57836.1"/>
    </source>
</evidence>
<dbReference type="EMBL" id="FNCN01000018">
    <property type="protein sequence ID" value="SDH57836.1"/>
    <property type="molecule type" value="Genomic_DNA"/>
</dbReference>
<dbReference type="AlphaFoldDB" id="A0A1G8DJJ7"/>
<evidence type="ECO:0000259" key="3">
    <source>
        <dbReference type="SMART" id="SM00822"/>
    </source>
</evidence>
<dbReference type="Gene3D" id="3.40.50.720">
    <property type="entry name" value="NAD(P)-binding Rossmann-like Domain"/>
    <property type="match status" value="1"/>
</dbReference>
<protein>
    <submittedName>
        <fullName evidence="4">NADP-dependent 3-hydroxy acid dehydrogenase YdfG</fullName>
    </submittedName>
</protein>
<accession>A0A1G8DJJ7</accession>
<dbReference type="InterPro" id="IPR002347">
    <property type="entry name" value="SDR_fam"/>
</dbReference>
<dbReference type="PANTHER" id="PTHR43115">
    <property type="entry name" value="DEHYDROGENASE/REDUCTASE SDR FAMILY MEMBER 11"/>
    <property type="match status" value="1"/>
</dbReference>
<organism evidence="4 5">
    <name type="scientific">Sinosporangium album</name>
    <dbReference type="NCBI Taxonomy" id="504805"/>
    <lineage>
        <taxon>Bacteria</taxon>
        <taxon>Bacillati</taxon>
        <taxon>Actinomycetota</taxon>
        <taxon>Actinomycetes</taxon>
        <taxon>Streptosporangiales</taxon>
        <taxon>Streptosporangiaceae</taxon>
        <taxon>Sinosporangium</taxon>
    </lineage>
</organism>
<dbReference type="STRING" id="504805.SAMN05421505_11876"/>
<comment type="similarity">
    <text evidence="1">Belongs to the short-chain dehydrogenases/reductases (SDR) family.</text>
</comment>
<dbReference type="Pfam" id="PF00106">
    <property type="entry name" value="adh_short"/>
    <property type="match status" value="1"/>
</dbReference>
<evidence type="ECO:0000256" key="2">
    <source>
        <dbReference type="ARBA" id="ARBA00023002"/>
    </source>
</evidence>
<evidence type="ECO:0000313" key="5">
    <source>
        <dbReference type="Proteomes" id="UP000198923"/>
    </source>
</evidence>
<proteinExistence type="inferred from homology"/>